<evidence type="ECO:0000256" key="5">
    <source>
        <dbReference type="ARBA" id="ARBA00023180"/>
    </source>
</evidence>
<dbReference type="GO" id="GO:0000324">
    <property type="term" value="C:fungal-type vacuole"/>
    <property type="evidence" value="ECO:0007669"/>
    <property type="project" value="TreeGrafter"/>
</dbReference>
<evidence type="ECO:0000313" key="9">
    <source>
        <dbReference type="Proteomes" id="UP000800041"/>
    </source>
</evidence>
<organism evidence="8 9">
    <name type="scientific">Aulographum hederae CBS 113979</name>
    <dbReference type="NCBI Taxonomy" id="1176131"/>
    <lineage>
        <taxon>Eukaryota</taxon>
        <taxon>Fungi</taxon>
        <taxon>Dikarya</taxon>
        <taxon>Ascomycota</taxon>
        <taxon>Pezizomycotina</taxon>
        <taxon>Dothideomycetes</taxon>
        <taxon>Pleosporomycetidae</taxon>
        <taxon>Aulographales</taxon>
        <taxon>Aulographaceae</taxon>
    </lineage>
</organism>
<evidence type="ECO:0000313" key="8">
    <source>
        <dbReference type="EMBL" id="KAF1984927.1"/>
    </source>
</evidence>
<evidence type="ECO:0000256" key="4">
    <source>
        <dbReference type="ARBA" id="ARBA00022801"/>
    </source>
</evidence>
<keyword evidence="9" id="KW-1185">Reference proteome</keyword>
<evidence type="ECO:0000256" key="3">
    <source>
        <dbReference type="ARBA" id="ARBA00022670"/>
    </source>
</evidence>
<evidence type="ECO:0000256" key="1">
    <source>
        <dbReference type="ARBA" id="ARBA00009431"/>
    </source>
</evidence>
<dbReference type="OrthoDB" id="443318at2759"/>
<comment type="similarity">
    <text evidence="1">Belongs to the peptidase S10 family.</text>
</comment>
<dbReference type="GO" id="GO:0004185">
    <property type="term" value="F:serine-type carboxypeptidase activity"/>
    <property type="evidence" value="ECO:0007669"/>
    <property type="project" value="InterPro"/>
</dbReference>
<dbReference type="InterPro" id="IPR029058">
    <property type="entry name" value="AB_hydrolase_fold"/>
</dbReference>
<dbReference type="InterPro" id="IPR001563">
    <property type="entry name" value="Peptidase_S10"/>
</dbReference>
<feature type="signal peptide" evidence="7">
    <location>
        <begin position="1"/>
        <end position="17"/>
    </location>
</feature>
<keyword evidence="4" id="KW-0378">Hydrolase</keyword>
<keyword evidence="5" id="KW-0325">Glycoprotein</keyword>
<sequence length="619" mass="67806">MKIQTFLLAAVADFAAAQFVTPPLNLTTKKGYAGVNVRYKEVPTGICELNPNVKSYSGYADIAENEHVFFWFFEARKADPKTAPLGIWINGGPGSSSMIGLFQELGPCSIDADGNVVDNPYAWNEVTNMIFIDQPTQTGFSYSIPVPGYTDPNSGDIVTLPNNTCPDYATDWGCGTYSYPNVTLTANTTLNAAPRFWSTLQGFLGAFPQYAGNPVFFSTESYGGHYGPVFSNYILKQNAANITGATHIDLAGVLIGNGWFDPLVQYESYYNFTVWPGNTYDATPVNASVANYMYNAMYGPGNCYDMTLDCYARGIDSICSAADNFCYSEVEYIYDIYTGRDEYDVRELMPDPFPPEFYVDYLNSPDVLAAIGAYVNFTEGSPTVGTAFGATGDDDRLFDIYGDLRDIHASGAQLVLYFGDADYICNWLGGEVIADNLGIAGYDAAGFVNISSSDDVVHGQVKQVGNLAFARVYESGHEVPFYQPLVALEMYERVVAGLDVATGGVSVLGGGGNYSTVGPKKSTYREGNATVQYEVVPIGTVYNTTTNEPNPYNATEAEEGERRKVRRDVDVEALREAEKQRKKRDVGASWKPASRLRKRIYGGPEKRGRRRTAGRVGRR</sequence>
<evidence type="ECO:0000256" key="6">
    <source>
        <dbReference type="SAM" id="MobiDB-lite"/>
    </source>
</evidence>
<feature type="region of interest" description="Disordered" evidence="6">
    <location>
        <begin position="544"/>
        <end position="619"/>
    </location>
</feature>
<dbReference type="AlphaFoldDB" id="A0A6G1GVU8"/>
<dbReference type="Gene3D" id="3.40.50.1820">
    <property type="entry name" value="alpha/beta hydrolase"/>
    <property type="match status" value="1"/>
</dbReference>
<reference evidence="8" key="1">
    <citation type="journal article" date="2020" name="Stud. Mycol.">
        <title>101 Dothideomycetes genomes: a test case for predicting lifestyles and emergence of pathogens.</title>
        <authorList>
            <person name="Haridas S."/>
            <person name="Albert R."/>
            <person name="Binder M."/>
            <person name="Bloem J."/>
            <person name="Labutti K."/>
            <person name="Salamov A."/>
            <person name="Andreopoulos B."/>
            <person name="Baker S."/>
            <person name="Barry K."/>
            <person name="Bills G."/>
            <person name="Bluhm B."/>
            <person name="Cannon C."/>
            <person name="Castanera R."/>
            <person name="Culley D."/>
            <person name="Daum C."/>
            <person name="Ezra D."/>
            <person name="Gonzalez J."/>
            <person name="Henrissat B."/>
            <person name="Kuo A."/>
            <person name="Liang C."/>
            <person name="Lipzen A."/>
            <person name="Lutzoni F."/>
            <person name="Magnuson J."/>
            <person name="Mondo S."/>
            <person name="Nolan M."/>
            <person name="Ohm R."/>
            <person name="Pangilinan J."/>
            <person name="Park H.-J."/>
            <person name="Ramirez L."/>
            <person name="Alfaro M."/>
            <person name="Sun H."/>
            <person name="Tritt A."/>
            <person name="Yoshinaga Y."/>
            <person name="Zwiers L.-H."/>
            <person name="Turgeon B."/>
            <person name="Goodwin S."/>
            <person name="Spatafora J."/>
            <person name="Crous P."/>
            <person name="Grigoriev I."/>
        </authorList>
    </citation>
    <scope>NUCLEOTIDE SEQUENCE</scope>
    <source>
        <strain evidence="8">CBS 113979</strain>
    </source>
</reference>
<dbReference type="PANTHER" id="PTHR11802">
    <property type="entry name" value="SERINE PROTEASE FAMILY S10 SERINE CARBOXYPEPTIDASE"/>
    <property type="match status" value="1"/>
</dbReference>
<accession>A0A6G1GVU8</accession>
<evidence type="ECO:0000256" key="2">
    <source>
        <dbReference type="ARBA" id="ARBA00022645"/>
    </source>
</evidence>
<dbReference type="PANTHER" id="PTHR11802:SF64">
    <property type="entry name" value="CARBOXYPEPTIDASE"/>
    <property type="match status" value="1"/>
</dbReference>
<evidence type="ECO:0000256" key="7">
    <source>
        <dbReference type="SAM" id="SignalP"/>
    </source>
</evidence>
<dbReference type="GO" id="GO:0006508">
    <property type="term" value="P:proteolysis"/>
    <property type="evidence" value="ECO:0007669"/>
    <property type="project" value="UniProtKB-KW"/>
</dbReference>
<dbReference type="Pfam" id="PF00450">
    <property type="entry name" value="Peptidase_S10"/>
    <property type="match status" value="1"/>
</dbReference>
<dbReference type="PRINTS" id="PR00724">
    <property type="entry name" value="CRBOXYPTASEC"/>
</dbReference>
<keyword evidence="2 8" id="KW-0121">Carboxypeptidase</keyword>
<protein>
    <submittedName>
        <fullName evidence="8">Putative serine carboxypeptidase</fullName>
    </submittedName>
</protein>
<keyword evidence="3" id="KW-0645">Protease</keyword>
<dbReference type="EMBL" id="ML977165">
    <property type="protein sequence ID" value="KAF1984927.1"/>
    <property type="molecule type" value="Genomic_DNA"/>
</dbReference>
<dbReference type="SUPFAM" id="SSF53474">
    <property type="entry name" value="alpha/beta-Hydrolases"/>
    <property type="match status" value="1"/>
</dbReference>
<feature type="chain" id="PRO_5026307413" evidence="7">
    <location>
        <begin position="18"/>
        <end position="619"/>
    </location>
</feature>
<keyword evidence="7" id="KW-0732">Signal</keyword>
<feature type="compositionally biased region" description="Basic residues" evidence="6">
    <location>
        <begin position="607"/>
        <end position="619"/>
    </location>
</feature>
<name>A0A6G1GVU8_9PEZI</name>
<gene>
    <name evidence="8" type="ORF">K402DRAFT_335703</name>
</gene>
<proteinExistence type="inferred from homology"/>
<dbReference type="Proteomes" id="UP000800041">
    <property type="component" value="Unassembled WGS sequence"/>
</dbReference>
<feature type="compositionally biased region" description="Low complexity" evidence="6">
    <location>
        <begin position="544"/>
        <end position="555"/>
    </location>
</feature>
<feature type="compositionally biased region" description="Basic and acidic residues" evidence="6">
    <location>
        <begin position="567"/>
        <end position="579"/>
    </location>
</feature>